<dbReference type="RefSeq" id="WP_147943821.1">
    <property type="nucleotide sequence ID" value="NZ_CP108085.1"/>
</dbReference>
<evidence type="ECO:0000313" key="2">
    <source>
        <dbReference type="Proteomes" id="UP001432011"/>
    </source>
</evidence>
<organism evidence="1 2">
    <name type="scientific">Microbispora hainanensis</name>
    <dbReference type="NCBI Taxonomy" id="568844"/>
    <lineage>
        <taxon>Bacteria</taxon>
        <taxon>Bacillati</taxon>
        <taxon>Actinomycetota</taxon>
        <taxon>Actinomycetes</taxon>
        <taxon>Streptosporangiales</taxon>
        <taxon>Streptosporangiaceae</taxon>
        <taxon>Microbispora</taxon>
    </lineage>
</organism>
<reference evidence="1" key="1">
    <citation type="submission" date="2022-10" db="EMBL/GenBank/DDBJ databases">
        <title>The complete genomes of actinobacterial strains from the NBC collection.</title>
        <authorList>
            <person name="Joergensen T.S."/>
            <person name="Alvarez Arevalo M."/>
            <person name="Sterndorff E.B."/>
            <person name="Faurdal D."/>
            <person name="Vuksanovic O."/>
            <person name="Mourched A.-S."/>
            <person name="Charusanti P."/>
            <person name="Shaw S."/>
            <person name="Blin K."/>
            <person name="Weber T."/>
        </authorList>
    </citation>
    <scope>NUCLEOTIDE SEQUENCE</scope>
    <source>
        <strain evidence="1">NBC_00254</strain>
    </source>
</reference>
<gene>
    <name evidence="1" type="ORF">OG913_29435</name>
</gene>
<evidence type="ECO:0000313" key="1">
    <source>
        <dbReference type="EMBL" id="WUP73493.1"/>
    </source>
</evidence>
<dbReference type="EMBL" id="CP108085">
    <property type="protein sequence ID" value="WUP73493.1"/>
    <property type="molecule type" value="Genomic_DNA"/>
</dbReference>
<sequence>MPIIHTRMRSPGALRRRPAPAPALALALALALAPALTLVAPLDAYASGGDGNGNRSAVRVGNGSENRNLVTIGSTRLRGVLHQFSSGVGGVSSVQGGLCRPRGRFCTLSQHIKSRGPAGDESEGGR</sequence>
<name>A0ABZ1SMR6_9ACTN</name>
<dbReference type="Proteomes" id="UP001432011">
    <property type="component" value="Chromosome"/>
</dbReference>
<proteinExistence type="predicted"/>
<accession>A0ABZ1SMR6</accession>
<keyword evidence="2" id="KW-1185">Reference proteome</keyword>
<protein>
    <submittedName>
        <fullName evidence="1">Uncharacterized protein</fullName>
    </submittedName>
</protein>